<keyword evidence="3 8" id="KW-0132">Cell division</keyword>
<dbReference type="InterPro" id="IPR055260">
    <property type="entry name" value="Ndc80_CH"/>
</dbReference>
<keyword evidence="7 8" id="KW-0137">Centromere</keyword>
<comment type="subcellular location">
    <subcellularLocation>
        <location evidence="8">Chromosome</location>
        <location evidence="8">Centromere</location>
        <location evidence="8">Kinetochore</location>
    </subcellularLocation>
    <subcellularLocation>
        <location evidence="8">Nucleus</location>
    </subcellularLocation>
</comment>
<dbReference type="KEGG" id="cam:101495905"/>
<dbReference type="Proteomes" id="UP000087171">
    <property type="component" value="Chromosome Ca1"/>
</dbReference>
<keyword evidence="8" id="KW-0995">Kinetochore</keyword>
<dbReference type="Gene3D" id="6.10.250.1950">
    <property type="match status" value="1"/>
</dbReference>
<evidence type="ECO:0000256" key="10">
    <source>
        <dbReference type="SAM" id="MobiDB-lite"/>
    </source>
</evidence>
<feature type="coiled-coil region" evidence="9">
    <location>
        <begin position="197"/>
        <end position="231"/>
    </location>
</feature>
<keyword evidence="8" id="KW-0539">Nucleus</keyword>
<dbReference type="GO" id="GO:0051301">
    <property type="term" value="P:cell division"/>
    <property type="evidence" value="ECO:0007669"/>
    <property type="project" value="UniProtKB-UniRule"/>
</dbReference>
<reference evidence="13" key="2">
    <citation type="submission" date="2025-08" db="UniProtKB">
        <authorList>
            <consortium name="RefSeq"/>
        </authorList>
    </citation>
    <scope>IDENTIFICATION</scope>
    <source>
        <tissue evidence="13">Etiolated seedlings</tissue>
    </source>
</reference>
<feature type="coiled-coil region" evidence="9">
    <location>
        <begin position="429"/>
        <end position="463"/>
    </location>
</feature>
<keyword evidence="12" id="KW-1185">Reference proteome</keyword>
<dbReference type="PaxDb" id="3827-XP_004485518.1"/>
<dbReference type="Gene3D" id="1.10.418.30">
    <property type="entry name" value="Ncd80 complex, Ncd80 subunit"/>
    <property type="match status" value="1"/>
</dbReference>
<proteinExistence type="inferred from homology"/>
<dbReference type="OrthoDB" id="7459479at2759"/>
<comment type="function">
    <text evidence="8">Acts as a component of the essential kinetochore-associated NDC80 complex, which is required for chromosome segregation and spindle checkpoint activity.</text>
</comment>
<organism evidence="12 13">
    <name type="scientific">Cicer arietinum</name>
    <name type="common">Chickpea</name>
    <name type="synonym">Garbanzo</name>
    <dbReference type="NCBI Taxonomy" id="3827"/>
    <lineage>
        <taxon>Eukaryota</taxon>
        <taxon>Viridiplantae</taxon>
        <taxon>Streptophyta</taxon>
        <taxon>Embryophyta</taxon>
        <taxon>Tracheophyta</taxon>
        <taxon>Spermatophyta</taxon>
        <taxon>Magnoliopsida</taxon>
        <taxon>eudicotyledons</taxon>
        <taxon>Gunneridae</taxon>
        <taxon>Pentapetalae</taxon>
        <taxon>rosids</taxon>
        <taxon>fabids</taxon>
        <taxon>Fabales</taxon>
        <taxon>Fabaceae</taxon>
        <taxon>Papilionoideae</taxon>
        <taxon>50 kb inversion clade</taxon>
        <taxon>NPAAA clade</taxon>
        <taxon>Hologalegina</taxon>
        <taxon>IRL clade</taxon>
        <taxon>Cicereae</taxon>
        <taxon>Cicer</taxon>
    </lineage>
</organism>
<evidence type="ECO:0000256" key="1">
    <source>
        <dbReference type="ARBA" id="ARBA00007050"/>
    </source>
</evidence>
<dbReference type="InterPro" id="IPR055307">
    <property type="entry name" value="NDC80_plants"/>
</dbReference>
<keyword evidence="2 8" id="KW-0158">Chromosome</keyword>
<dbReference type="PANTHER" id="PTHR46681">
    <property type="entry name" value="KINETOCHORE PROTEIN NDC80 HOMOLOG"/>
    <property type="match status" value="1"/>
</dbReference>
<feature type="region of interest" description="Disordered" evidence="10">
    <location>
        <begin position="1"/>
        <end position="21"/>
    </location>
</feature>
<evidence type="ECO:0000256" key="2">
    <source>
        <dbReference type="ARBA" id="ARBA00022454"/>
    </source>
</evidence>
<keyword evidence="6 8" id="KW-0131">Cell cycle</keyword>
<feature type="domain" description="Kinetochore protein Ndc80 CH" evidence="11">
    <location>
        <begin position="47"/>
        <end position="149"/>
    </location>
</feature>
<evidence type="ECO:0000256" key="8">
    <source>
        <dbReference type="RuleBase" id="RU368072"/>
    </source>
</evidence>
<reference evidence="12" key="1">
    <citation type="journal article" date="2013" name="Nat. Biotechnol.">
        <title>Draft genome sequence of chickpea (Cicer arietinum) provides a resource for trait improvement.</title>
        <authorList>
            <person name="Varshney R.K."/>
            <person name="Song C."/>
            <person name="Saxena R.K."/>
            <person name="Azam S."/>
            <person name="Yu S."/>
            <person name="Sharpe A.G."/>
            <person name="Cannon S."/>
            <person name="Baek J."/>
            <person name="Rosen B.D."/>
            <person name="Tar'an B."/>
            <person name="Millan T."/>
            <person name="Zhang X."/>
            <person name="Ramsay L.D."/>
            <person name="Iwata A."/>
            <person name="Wang Y."/>
            <person name="Nelson W."/>
            <person name="Farmer A.D."/>
            <person name="Gaur P.M."/>
            <person name="Soderlund C."/>
            <person name="Penmetsa R.V."/>
            <person name="Xu C."/>
            <person name="Bharti A.K."/>
            <person name="He W."/>
            <person name="Winter P."/>
            <person name="Zhao S."/>
            <person name="Hane J.K."/>
            <person name="Carrasquilla-Garcia N."/>
            <person name="Condie J.A."/>
            <person name="Upadhyaya H.D."/>
            <person name="Luo M.C."/>
            <person name="Thudi M."/>
            <person name="Gowda C.L."/>
            <person name="Singh N.P."/>
            <person name="Lichtenzveig J."/>
            <person name="Gali K.K."/>
            <person name="Rubio J."/>
            <person name="Nadarajan N."/>
            <person name="Dolezel J."/>
            <person name="Bansal K.C."/>
            <person name="Xu X."/>
            <person name="Edwards D."/>
            <person name="Zhang G."/>
            <person name="Kahl G."/>
            <person name="Gil J."/>
            <person name="Singh K.B."/>
            <person name="Datta S.K."/>
            <person name="Jackson S.A."/>
            <person name="Wang J."/>
            <person name="Cook D.R."/>
        </authorList>
    </citation>
    <scope>NUCLEOTIDE SEQUENCE [LARGE SCALE GENOMIC DNA]</scope>
    <source>
        <strain evidence="12">cv. CDC Frontier</strain>
    </source>
</reference>
<evidence type="ECO:0000256" key="3">
    <source>
        <dbReference type="ARBA" id="ARBA00022618"/>
    </source>
</evidence>
<protein>
    <recommendedName>
        <fullName evidence="8">Kinetochore protein NDC80</fullName>
    </recommendedName>
</protein>
<keyword evidence="5 9" id="KW-0175">Coiled coil</keyword>
<dbReference type="InterPro" id="IPR038273">
    <property type="entry name" value="Ndc80_sf"/>
</dbReference>
<sequence length="576" mass="65608">MRNIGAPRRQPNDSYLPPTPLNRLRDSDVSLASSRPSSIGISSFDLYKERSFQQSTTSTINSFLASQNFPVSFKPSSSPSAKEIHQTLKFLLTLLEFPATTKIEDDIPILLKYFNYPFKLNKAILKSPAAPHQWPSILSLIHWLVQICNFNLSLYSSTTTTSNLHNNDVFFRYTLNCYVHFIKGDDDAVQHLDAEIRGRILSEKSNAEEKLAAAEKTVADLEGELERLRSAPSQKDLLEKEKGLLEDDVNKFHKIIDEFSSRVEPLERVLVEKEKQLEAKAVEDERIHDENEELKRRVELQTFNNRDVERMKRELQAAERDAGEAELARNTWEEKCWDVDNTLAHNFKDLEALSIDCNQALKRLKIDNGIQYMLNSKGTTPAEIMGIDYKVVLKPALDSYADDIKRSSVGKLEELISLQQKSGENAATLEGKKNQLAALQLRIDELEAQLDTIKKETQDYTSKCYAEAKKMLEDVQLADHDVGIMEKEAAEVLKVSELKLQDMRKHSEENIQTHASELFKLIDSVSKYKEHVGSKILEMKRALSETATAVSNEYKRPLQAEFGNLLELSCKLQKTE</sequence>
<dbReference type="eggNOG" id="KOG0995">
    <property type="taxonomic scope" value="Eukaryota"/>
</dbReference>
<comment type="similarity">
    <text evidence="1 8">Belongs to the NDC80/HEC1 family.</text>
</comment>
<accession>A0A1S2X9C6</accession>
<dbReference type="GeneID" id="101495905"/>
<dbReference type="PANTHER" id="PTHR46681:SF1">
    <property type="entry name" value="KINETOCHORE PROTEIN NDC80 HOMOLOG"/>
    <property type="match status" value="1"/>
</dbReference>
<dbReference type="Pfam" id="PF03801">
    <property type="entry name" value="Ndc80_HEC"/>
    <property type="match status" value="1"/>
</dbReference>
<dbReference type="GO" id="GO:0051315">
    <property type="term" value="P:attachment of mitotic spindle microtubules to kinetochore"/>
    <property type="evidence" value="ECO:0007669"/>
    <property type="project" value="UniProtKB-UniRule"/>
</dbReference>
<evidence type="ECO:0000313" key="12">
    <source>
        <dbReference type="Proteomes" id="UP000087171"/>
    </source>
</evidence>
<evidence type="ECO:0000259" key="11">
    <source>
        <dbReference type="Pfam" id="PF03801"/>
    </source>
</evidence>
<evidence type="ECO:0000256" key="7">
    <source>
        <dbReference type="ARBA" id="ARBA00023328"/>
    </source>
</evidence>
<evidence type="ECO:0000313" key="13">
    <source>
        <dbReference type="RefSeq" id="XP_004485518.1"/>
    </source>
</evidence>
<dbReference type="STRING" id="3827.A0A1S2X9C6"/>
<comment type="subunit">
    <text evidence="8">Component of the NDC80 complex.</text>
</comment>
<dbReference type="AlphaFoldDB" id="A0A1S2X9C6"/>
<evidence type="ECO:0000256" key="6">
    <source>
        <dbReference type="ARBA" id="ARBA00023306"/>
    </source>
</evidence>
<gene>
    <name evidence="13" type="primary">LOC101495905</name>
</gene>
<evidence type="ECO:0000256" key="9">
    <source>
        <dbReference type="SAM" id="Coils"/>
    </source>
</evidence>
<dbReference type="RefSeq" id="XP_004485518.1">
    <property type="nucleotide sequence ID" value="XM_004485461.3"/>
</dbReference>
<feature type="coiled-coil region" evidence="9">
    <location>
        <begin position="301"/>
        <end position="335"/>
    </location>
</feature>
<name>A0A1S2X9C6_CICAR</name>
<evidence type="ECO:0000256" key="5">
    <source>
        <dbReference type="ARBA" id="ARBA00023054"/>
    </source>
</evidence>
<dbReference type="GO" id="GO:0031262">
    <property type="term" value="C:Ndc80 complex"/>
    <property type="evidence" value="ECO:0007669"/>
    <property type="project" value="UniProtKB-UniRule"/>
</dbReference>
<evidence type="ECO:0000256" key="4">
    <source>
        <dbReference type="ARBA" id="ARBA00022776"/>
    </source>
</evidence>
<dbReference type="GO" id="GO:0005634">
    <property type="term" value="C:nucleus"/>
    <property type="evidence" value="ECO:0007669"/>
    <property type="project" value="UniProtKB-SubCell"/>
</dbReference>
<keyword evidence="4 8" id="KW-0498">Mitosis</keyword>